<gene>
    <name evidence="1" type="ORF">MNBD_GAMMA04-330</name>
</gene>
<accession>A0A3B0WF42</accession>
<reference evidence="1" key="1">
    <citation type="submission" date="2018-06" db="EMBL/GenBank/DDBJ databases">
        <authorList>
            <person name="Zhirakovskaya E."/>
        </authorList>
    </citation>
    <scope>NUCLEOTIDE SEQUENCE</scope>
</reference>
<dbReference type="AlphaFoldDB" id="A0A3B0WF42"/>
<dbReference type="InterPro" id="IPR021323">
    <property type="entry name" value="DUF2927"/>
</dbReference>
<name>A0A3B0WF42_9ZZZZ</name>
<protein>
    <submittedName>
        <fullName evidence="1">Tellurite resistance protein (TelA)</fullName>
    </submittedName>
</protein>
<organism evidence="1">
    <name type="scientific">hydrothermal vent metagenome</name>
    <dbReference type="NCBI Taxonomy" id="652676"/>
    <lineage>
        <taxon>unclassified sequences</taxon>
        <taxon>metagenomes</taxon>
        <taxon>ecological metagenomes</taxon>
    </lineage>
</organism>
<proteinExistence type="predicted"/>
<sequence>MKTPTLHHIKLFLSLLSLSIFSTTLHATTNSTSLSWQNPIYIQKAFNEIALKNEYSTTEGRILKWNTPIRYEFVYHNLPKNPLIENLFNTHLQHLKTITGHSIQQYKPHYLGKANMFIHLTSDSDYGSVIQSLSSSPIPDIERNSHCMAHFKQNRQNAITQAQIVLPVDHVFSKGLLVTCIVEETTQILGLPNDSDWVNPSIANDASKIELLTGLDYLFLKILYDKSLKAGLPYPQNQKAIQRIIQKLANNGEIKHAHQTIKQTGLYPIIH</sequence>
<evidence type="ECO:0000313" key="1">
    <source>
        <dbReference type="EMBL" id="VAW49872.1"/>
    </source>
</evidence>
<dbReference type="Pfam" id="PF11150">
    <property type="entry name" value="DUF2927"/>
    <property type="match status" value="1"/>
</dbReference>
<dbReference type="EMBL" id="UOFB01000406">
    <property type="protein sequence ID" value="VAW49872.1"/>
    <property type="molecule type" value="Genomic_DNA"/>
</dbReference>